<comment type="caution">
    <text evidence="2">The sequence shown here is derived from an EMBL/GenBank/DDBJ whole genome shotgun (WGS) entry which is preliminary data.</text>
</comment>
<feature type="compositionally biased region" description="Polar residues" evidence="1">
    <location>
        <begin position="95"/>
        <end position="111"/>
    </location>
</feature>
<sequence length="182" mass="19994">MPAQYNAAICRQLYVRCLHNVHKSNPPSISNEPKYADISAFTDFEIDASLAKSSILEFTGLLRSAEHGYLKPGEESHDLGTTHNEGDTVSESRDNVASTSGDVFSESSNLPMETIRPDPDDPLSPDRFVSGASEWPTFDVFNSLFDADMTSLLPQDQNLDLSFLTTDPISWDLFDAAGSQDV</sequence>
<reference evidence="2" key="1">
    <citation type="submission" date="2022-09" db="EMBL/GenBank/DDBJ databases">
        <title>Fusarium specimens isolated from Avocado Roots.</title>
        <authorList>
            <person name="Stajich J."/>
            <person name="Roper C."/>
            <person name="Heimlech-Rivalta G."/>
        </authorList>
    </citation>
    <scope>NUCLEOTIDE SEQUENCE</scope>
    <source>
        <strain evidence="2">CF00136</strain>
    </source>
</reference>
<dbReference type="EMBL" id="JAOQAZ010000018">
    <property type="protein sequence ID" value="KAJ4256835.1"/>
    <property type="molecule type" value="Genomic_DNA"/>
</dbReference>
<dbReference type="Proteomes" id="UP001152049">
    <property type="component" value="Unassembled WGS sequence"/>
</dbReference>
<keyword evidence="3" id="KW-1185">Reference proteome</keyword>
<name>A0A9W8RWE4_9HYPO</name>
<evidence type="ECO:0000313" key="2">
    <source>
        <dbReference type="EMBL" id="KAJ4256835.1"/>
    </source>
</evidence>
<proteinExistence type="predicted"/>
<accession>A0A9W8RWE4</accession>
<feature type="region of interest" description="Disordered" evidence="1">
    <location>
        <begin position="72"/>
        <end position="122"/>
    </location>
</feature>
<protein>
    <submittedName>
        <fullName evidence="2">Uncharacterized protein</fullName>
    </submittedName>
</protein>
<dbReference type="AlphaFoldDB" id="A0A9W8RWE4"/>
<evidence type="ECO:0000313" key="3">
    <source>
        <dbReference type="Proteomes" id="UP001152049"/>
    </source>
</evidence>
<gene>
    <name evidence="2" type="ORF">NW762_008931</name>
</gene>
<evidence type="ECO:0000256" key="1">
    <source>
        <dbReference type="SAM" id="MobiDB-lite"/>
    </source>
</evidence>
<feature type="compositionally biased region" description="Basic and acidic residues" evidence="1">
    <location>
        <begin position="72"/>
        <end position="94"/>
    </location>
</feature>
<dbReference type="OrthoDB" id="2309723at2759"/>
<organism evidence="2 3">
    <name type="scientific">Fusarium torreyae</name>
    <dbReference type="NCBI Taxonomy" id="1237075"/>
    <lineage>
        <taxon>Eukaryota</taxon>
        <taxon>Fungi</taxon>
        <taxon>Dikarya</taxon>
        <taxon>Ascomycota</taxon>
        <taxon>Pezizomycotina</taxon>
        <taxon>Sordariomycetes</taxon>
        <taxon>Hypocreomycetidae</taxon>
        <taxon>Hypocreales</taxon>
        <taxon>Nectriaceae</taxon>
        <taxon>Fusarium</taxon>
    </lineage>
</organism>